<organism evidence="1 2">
    <name type="scientific">Pseudomonas savastanoi pv. glycinea str. race 4</name>
    <dbReference type="NCBI Taxonomy" id="875330"/>
    <lineage>
        <taxon>Bacteria</taxon>
        <taxon>Pseudomonadati</taxon>
        <taxon>Pseudomonadota</taxon>
        <taxon>Gammaproteobacteria</taxon>
        <taxon>Pseudomonadales</taxon>
        <taxon>Pseudomonadaceae</taxon>
        <taxon>Pseudomonas</taxon>
    </lineage>
</organism>
<accession>F3CH30</accession>
<comment type="caution">
    <text evidence="1">The sequence shown here is derived from an EMBL/GenBank/DDBJ whole genome shotgun (WGS) entry which is preliminary data.</text>
</comment>
<dbReference type="HOGENOM" id="CLU_2947349_0_0_6"/>
<gene>
    <name evidence="1" type="ORF">Pgy4_37014</name>
</gene>
<name>F3CH30_PSESG</name>
<dbReference type="EMBL" id="ADWY01002892">
    <property type="protein sequence ID" value="EGH18572.1"/>
    <property type="molecule type" value="Genomic_DNA"/>
</dbReference>
<dbReference type="AlphaFoldDB" id="F3CH30"/>
<proteinExistence type="predicted"/>
<feature type="non-terminal residue" evidence="1">
    <location>
        <position position="59"/>
    </location>
</feature>
<dbReference type="Proteomes" id="UP000005466">
    <property type="component" value="Unassembled WGS sequence"/>
</dbReference>
<feature type="non-terminal residue" evidence="1">
    <location>
        <position position="1"/>
    </location>
</feature>
<sequence length="59" mass="6588">AKTRAKISVQEEVLIELQIRTDETRRYIGELKHDIKISTTLAQGVGGVREAACEALHQL</sequence>
<reference evidence="1 2" key="1">
    <citation type="journal article" date="2011" name="PLoS Pathog.">
        <title>Dynamic evolution of pathogenicity revealed by sequencing and comparative genomics of 19 Pseudomonas syringae isolates.</title>
        <authorList>
            <person name="Baltrus D.A."/>
            <person name="Nishimura M.T."/>
            <person name="Romanchuk A."/>
            <person name="Chang J.H."/>
            <person name="Mukhtar M.S."/>
            <person name="Cherkis K."/>
            <person name="Roach J."/>
            <person name="Grant S.R."/>
            <person name="Jones C.D."/>
            <person name="Dangl J.L."/>
        </authorList>
    </citation>
    <scope>NUCLEOTIDE SEQUENCE [LARGE SCALE GENOMIC DNA]</scope>
    <source>
        <strain evidence="2">race 4</strain>
    </source>
</reference>
<protein>
    <submittedName>
        <fullName evidence="1">Uncharacterized protein</fullName>
    </submittedName>
</protein>
<evidence type="ECO:0000313" key="1">
    <source>
        <dbReference type="EMBL" id="EGH18572.1"/>
    </source>
</evidence>
<evidence type="ECO:0000313" key="2">
    <source>
        <dbReference type="Proteomes" id="UP000005466"/>
    </source>
</evidence>